<evidence type="ECO:0000313" key="3">
    <source>
        <dbReference type="Proteomes" id="UP001054889"/>
    </source>
</evidence>
<feature type="region of interest" description="Disordered" evidence="1">
    <location>
        <begin position="52"/>
        <end position="79"/>
    </location>
</feature>
<evidence type="ECO:0000313" key="2">
    <source>
        <dbReference type="EMBL" id="GJN40191.1"/>
    </source>
</evidence>
<accession>A0AAV5FZ93</accession>
<keyword evidence="3" id="KW-1185">Reference proteome</keyword>
<name>A0AAV5FZ93_ELECO</name>
<dbReference type="AlphaFoldDB" id="A0AAV5FZ93"/>
<evidence type="ECO:0000256" key="1">
    <source>
        <dbReference type="SAM" id="MobiDB-lite"/>
    </source>
</evidence>
<feature type="region of interest" description="Disordered" evidence="1">
    <location>
        <begin position="1"/>
        <end position="40"/>
    </location>
</feature>
<sequence length="79" mass="8714">MSVPEGRPVGSSERGGARPEGSLPAATHREISPRLRENGARITAREVEGFARSGSHRKLVGDVRRRNSDLRRRRVSGRV</sequence>
<dbReference type="Proteomes" id="UP001054889">
    <property type="component" value="Unassembled WGS sequence"/>
</dbReference>
<reference evidence="2" key="2">
    <citation type="submission" date="2021-12" db="EMBL/GenBank/DDBJ databases">
        <title>Resequencing data analysis of finger millet.</title>
        <authorList>
            <person name="Hatakeyama M."/>
            <person name="Aluri S."/>
            <person name="Balachadran M.T."/>
            <person name="Sivarajan S.R."/>
            <person name="Poveda L."/>
            <person name="Shimizu-Inatsugi R."/>
            <person name="Schlapbach R."/>
            <person name="Sreeman S.M."/>
            <person name="Shimizu K.K."/>
        </authorList>
    </citation>
    <scope>NUCLEOTIDE SEQUENCE</scope>
</reference>
<dbReference type="EMBL" id="BQKI01000105">
    <property type="protein sequence ID" value="GJN40191.1"/>
    <property type="molecule type" value="Genomic_DNA"/>
</dbReference>
<reference evidence="2" key="1">
    <citation type="journal article" date="2018" name="DNA Res.">
        <title>Multiple hybrid de novo genome assembly of finger millet, an orphan allotetraploid crop.</title>
        <authorList>
            <person name="Hatakeyama M."/>
            <person name="Aluri S."/>
            <person name="Balachadran M.T."/>
            <person name="Sivarajan S.R."/>
            <person name="Patrignani A."/>
            <person name="Gruter S."/>
            <person name="Poveda L."/>
            <person name="Shimizu-Inatsugi R."/>
            <person name="Baeten J."/>
            <person name="Francoijs K.J."/>
            <person name="Nataraja K.N."/>
            <person name="Reddy Y.A.N."/>
            <person name="Phadnis S."/>
            <person name="Ravikumar R.L."/>
            <person name="Schlapbach R."/>
            <person name="Sreeman S.M."/>
            <person name="Shimizu K.K."/>
        </authorList>
    </citation>
    <scope>NUCLEOTIDE SEQUENCE</scope>
</reference>
<gene>
    <name evidence="2" type="primary">gb29371</name>
    <name evidence="2" type="ORF">PR202_gb29371</name>
</gene>
<comment type="caution">
    <text evidence="2">The sequence shown here is derived from an EMBL/GenBank/DDBJ whole genome shotgun (WGS) entry which is preliminary data.</text>
</comment>
<proteinExistence type="predicted"/>
<feature type="compositionally biased region" description="Basic and acidic residues" evidence="1">
    <location>
        <begin position="27"/>
        <end position="40"/>
    </location>
</feature>
<protein>
    <submittedName>
        <fullName evidence="2">Uncharacterized protein</fullName>
    </submittedName>
</protein>
<organism evidence="2 3">
    <name type="scientific">Eleusine coracana subsp. coracana</name>
    <dbReference type="NCBI Taxonomy" id="191504"/>
    <lineage>
        <taxon>Eukaryota</taxon>
        <taxon>Viridiplantae</taxon>
        <taxon>Streptophyta</taxon>
        <taxon>Embryophyta</taxon>
        <taxon>Tracheophyta</taxon>
        <taxon>Spermatophyta</taxon>
        <taxon>Magnoliopsida</taxon>
        <taxon>Liliopsida</taxon>
        <taxon>Poales</taxon>
        <taxon>Poaceae</taxon>
        <taxon>PACMAD clade</taxon>
        <taxon>Chloridoideae</taxon>
        <taxon>Cynodonteae</taxon>
        <taxon>Eleusininae</taxon>
        <taxon>Eleusine</taxon>
    </lineage>
</organism>
<feature type="compositionally biased region" description="Basic and acidic residues" evidence="1">
    <location>
        <begin position="59"/>
        <end position="70"/>
    </location>
</feature>